<feature type="transmembrane region" description="Helical" evidence="8">
    <location>
        <begin position="138"/>
        <end position="158"/>
    </location>
</feature>
<keyword evidence="5 8" id="KW-0812">Transmembrane</keyword>
<dbReference type="InterPro" id="IPR000522">
    <property type="entry name" value="ABC_transptr_permease_BtuC"/>
</dbReference>
<dbReference type="GO" id="GO:0005886">
    <property type="term" value="C:plasma membrane"/>
    <property type="evidence" value="ECO:0007669"/>
    <property type="project" value="UniProtKB-SubCell"/>
</dbReference>
<accession>A0ABD7UXU0</accession>
<dbReference type="GeneID" id="60748452"/>
<evidence type="ECO:0000256" key="5">
    <source>
        <dbReference type="ARBA" id="ARBA00022692"/>
    </source>
</evidence>
<feature type="transmembrane region" description="Helical" evidence="8">
    <location>
        <begin position="24"/>
        <end position="44"/>
    </location>
</feature>
<dbReference type="SUPFAM" id="SSF81345">
    <property type="entry name" value="ABC transporter involved in vitamin B12 uptake, BtuC"/>
    <property type="match status" value="1"/>
</dbReference>
<dbReference type="PANTHER" id="PTHR30472:SF70">
    <property type="entry name" value="MOLYBDATE IMPORT SYSTEM PERMEASE PROTEIN MOLB"/>
    <property type="match status" value="1"/>
</dbReference>
<dbReference type="CDD" id="cd06550">
    <property type="entry name" value="TM_ABC_iron-siderophores_like"/>
    <property type="match status" value="1"/>
</dbReference>
<evidence type="ECO:0000256" key="6">
    <source>
        <dbReference type="ARBA" id="ARBA00022989"/>
    </source>
</evidence>
<gene>
    <name evidence="9" type="ORF">NCTC8139_00400</name>
</gene>
<proteinExistence type="inferred from homology"/>
<evidence type="ECO:0000256" key="2">
    <source>
        <dbReference type="ARBA" id="ARBA00007935"/>
    </source>
</evidence>
<feature type="transmembrane region" description="Helical" evidence="8">
    <location>
        <begin position="328"/>
        <end position="346"/>
    </location>
</feature>
<evidence type="ECO:0000256" key="4">
    <source>
        <dbReference type="ARBA" id="ARBA00022475"/>
    </source>
</evidence>
<feature type="transmembrane region" description="Helical" evidence="8">
    <location>
        <begin position="165"/>
        <end position="187"/>
    </location>
</feature>
<evidence type="ECO:0000256" key="3">
    <source>
        <dbReference type="ARBA" id="ARBA00022448"/>
    </source>
</evidence>
<dbReference type="EMBL" id="CAACYD010000003">
    <property type="protein sequence ID" value="VFA81344.1"/>
    <property type="molecule type" value="Genomic_DNA"/>
</dbReference>
<name>A0ABD7UXU0_9ACTN</name>
<organism evidence="9 10">
    <name type="scientific">Gordonia paraffinivorans</name>
    <dbReference type="NCBI Taxonomy" id="175628"/>
    <lineage>
        <taxon>Bacteria</taxon>
        <taxon>Bacillati</taxon>
        <taxon>Actinomycetota</taxon>
        <taxon>Actinomycetes</taxon>
        <taxon>Mycobacteriales</taxon>
        <taxon>Gordoniaceae</taxon>
        <taxon>Gordonia</taxon>
    </lineage>
</organism>
<comment type="caution">
    <text evidence="9">The sequence shown here is derived from an EMBL/GenBank/DDBJ whole genome shotgun (WGS) entry which is preliminary data.</text>
</comment>
<keyword evidence="6 8" id="KW-1133">Transmembrane helix</keyword>
<keyword evidence="4" id="KW-1003">Cell membrane</keyword>
<sequence>MTPSVRDEPVVVAEPENAHASKRILVALVLTIGIVAVGLISLSVGRYTVPVNEVARILVNEVIELPRTWTEAESNVVLGVRLPRILLAMLVGGGLALGGAALQAAFRNPLVSPQILGVSSGASFGGVLALLFGLGSAFLVGGAFLFGLVALGVVLLIGRTRAGGPILTIVLGGVVTSAFFSALVSFITYVADPYTTLPSIVFWLMGSLATADMGKVLLAAIPILSGAAVLIGLRWRINILSLGDEDATALGLKPGRLRVVLLTMVAFMTAGAVAVSGVIGWVGLVVPHIARLWVGPDHRISMPTTFFLGAIYLTLIDTLSRTVSAGEIPLGILTAIIGAPVFVILLSRSRRQAFIDG</sequence>
<evidence type="ECO:0000313" key="9">
    <source>
        <dbReference type="EMBL" id="VFA81344.1"/>
    </source>
</evidence>
<comment type="similarity">
    <text evidence="2">Belongs to the binding-protein-dependent transport system permease family. FecCD subfamily.</text>
</comment>
<feature type="transmembrane region" description="Helical" evidence="8">
    <location>
        <begin position="216"/>
        <end position="237"/>
    </location>
</feature>
<reference evidence="9 10" key="1">
    <citation type="submission" date="2019-02" db="EMBL/GenBank/DDBJ databases">
        <authorList>
            <consortium name="Pathogen Informatics"/>
        </authorList>
    </citation>
    <scope>NUCLEOTIDE SEQUENCE [LARGE SCALE GENOMIC DNA]</scope>
    <source>
        <strain evidence="9 10">3012STDY6756503</strain>
    </source>
</reference>
<keyword evidence="7 8" id="KW-0472">Membrane</keyword>
<feature type="transmembrane region" description="Helical" evidence="8">
    <location>
        <begin position="85"/>
        <end position="106"/>
    </location>
</feature>
<dbReference type="FunFam" id="1.10.3470.10:FF:000001">
    <property type="entry name" value="Vitamin B12 ABC transporter permease BtuC"/>
    <property type="match status" value="1"/>
</dbReference>
<evidence type="ECO:0000313" key="10">
    <source>
        <dbReference type="Proteomes" id="UP000360750"/>
    </source>
</evidence>
<comment type="subcellular location">
    <subcellularLocation>
        <location evidence="1">Cell membrane</location>
        <topology evidence="1">Multi-pass membrane protein</topology>
    </subcellularLocation>
</comment>
<dbReference type="RefSeq" id="WP_040526184.1">
    <property type="nucleotide sequence ID" value="NZ_CAACYD010000003.1"/>
</dbReference>
<dbReference type="PANTHER" id="PTHR30472">
    <property type="entry name" value="FERRIC ENTEROBACTIN TRANSPORT SYSTEM PERMEASE PROTEIN"/>
    <property type="match status" value="1"/>
</dbReference>
<evidence type="ECO:0000256" key="7">
    <source>
        <dbReference type="ARBA" id="ARBA00023136"/>
    </source>
</evidence>
<evidence type="ECO:0000256" key="1">
    <source>
        <dbReference type="ARBA" id="ARBA00004651"/>
    </source>
</evidence>
<dbReference type="InterPro" id="IPR037294">
    <property type="entry name" value="ABC_BtuC-like"/>
</dbReference>
<dbReference type="Pfam" id="PF01032">
    <property type="entry name" value="FecCD"/>
    <property type="match status" value="1"/>
</dbReference>
<keyword evidence="3" id="KW-0813">Transport</keyword>
<protein>
    <submittedName>
        <fullName evidence="9">Probable ABC transporter permease protein HI_1471</fullName>
    </submittedName>
</protein>
<evidence type="ECO:0000256" key="8">
    <source>
        <dbReference type="SAM" id="Phobius"/>
    </source>
</evidence>
<dbReference type="Gene3D" id="1.10.3470.10">
    <property type="entry name" value="ABC transporter involved in vitamin B12 uptake, BtuC"/>
    <property type="match status" value="1"/>
</dbReference>
<dbReference type="AlphaFoldDB" id="A0ABD7UXU0"/>
<dbReference type="Proteomes" id="UP000360750">
    <property type="component" value="Unassembled WGS sequence"/>
</dbReference>
<feature type="transmembrane region" description="Helical" evidence="8">
    <location>
        <begin position="257"/>
        <end position="286"/>
    </location>
</feature>